<dbReference type="Gene3D" id="3.40.50.10710">
    <property type="entry name" value="Metallo-hydrolase/oxidoreductase"/>
    <property type="match status" value="1"/>
</dbReference>
<dbReference type="InterPro" id="IPR001279">
    <property type="entry name" value="Metallo-B-lactamas"/>
</dbReference>
<keyword evidence="3" id="KW-0269">Exonuclease</keyword>
<evidence type="ECO:0000313" key="7">
    <source>
        <dbReference type="Proteomes" id="UP001286174"/>
    </source>
</evidence>
<dbReference type="Gene3D" id="3.60.15.10">
    <property type="entry name" value="Ribonuclease Z/Hydroxyacylglutathione hydrolase-like"/>
    <property type="match status" value="1"/>
</dbReference>
<evidence type="ECO:0000256" key="2">
    <source>
        <dbReference type="ARBA" id="ARBA00022722"/>
    </source>
</evidence>
<dbReference type="PANTHER" id="PTHR43694:SF1">
    <property type="entry name" value="RIBONUCLEASE J"/>
    <property type="match status" value="1"/>
</dbReference>
<dbReference type="AlphaFoldDB" id="A0AB35U0N6"/>
<keyword evidence="3" id="KW-0378">Hydrolase</keyword>
<dbReference type="GO" id="GO:0004527">
    <property type="term" value="F:exonuclease activity"/>
    <property type="evidence" value="ECO:0007669"/>
    <property type="project" value="UniProtKB-KW"/>
</dbReference>
<evidence type="ECO:0000256" key="1">
    <source>
        <dbReference type="ARBA" id="ARBA00022490"/>
    </source>
</evidence>
<dbReference type="PANTHER" id="PTHR43694">
    <property type="entry name" value="RIBONUCLEASE J"/>
    <property type="match status" value="1"/>
</dbReference>
<accession>A0AB35U0N6</accession>
<comment type="caution">
    <text evidence="6">The sequence shown here is derived from an EMBL/GenBank/DDBJ whole genome shotgun (WGS) entry which is preliminary data.</text>
</comment>
<dbReference type="Pfam" id="PF17770">
    <property type="entry name" value="RNase_J_C"/>
    <property type="match status" value="1"/>
</dbReference>
<dbReference type="Pfam" id="PF22505">
    <property type="entry name" value="RNase_J_b_CASP"/>
    <property type="match status" value="1"/>
</dbReference>
<organism evidence="6 7">
    <name type="scientific">Grylomicrobium aquisgranensis</name>
    <dbReference type="NCBI Taxonomy" id="2926318"/>
    <lineage>
        <taxon>Bacteria</taxon>
        <taxon>Bacillati</taxon>
        <taxon>Bacillota</taxon>
        <taxon>Erysipelotrichia</taxon>
        <taxon>Erysipelotrichales</taxon>
        <taxon>Erysipelotrichaceae</taxon>
        <taxon>Grylomicrobium</taxon>
    </lineage>
</organism>
<dbReference type="InterPro" id="IPR042173">
    <property type="entry name" value="RNase_J_2"/>
</dbReference>
<sequence length="555" mass="62615">MSKVRIFALGGLDEDGKNMYVVENGNDIFVMECGLKYPEGEQFGVQMIIPDFKYLQENEKRIRGVFITHGHDDVMAALPNLLQVMPHVPVYMAPLTAMMFERRAKKLGLKDLNIHRIRRNSRFKIGSTEIRTFGTTQSIADGFGIAIGTDDGFVVYTGEFIVDYDTKNEAFSFDVTNITDLSSAGVLALMSESVGSTRNGHSAPNHRITEQIEQYFDETKGRMFITLFNQNIYRVMEVIELANKYNRKVMIYDDELKDLMNDMAKLGYYRIPAGLEVPPSQFTNDMDNVIVIIAGNGSNIFQKVHKIATKEDDVIEFRPSDTVIIASPAVPGTEREEASMEDDLYREAGRVIAVDAKRAFTMHASIEDLKMMVYLLRPKYYIPVKGEYRQLIANANIALDMGYKADRIIVMDNGQIATIIDGQLQRNFDRIDAEDVLVDGNENLDATGMVLKDREVLSTDGAIIVGVVINHKTKEIIGGPDVQSRGVIYLKDADYIVQEIGNIMEKTITDAVKEKRYDNLNCRAEARDKISRYVMRETGKRPMILPAIVEINTKD</sequence>
<reference evidence="6 7" key="1">
    <citation type="submission" date="2022-03" db="EMBL/GenBank/DDBJ databases">
        <title>Novel taxa within the pig intestine.</title>
        <authorList>
            <person name="Wylensek D."/>
            <person name="Bishof K."/>
            <person name="Afrizal A."/>
            <person name="Clavel T."/>
        </authorList>
    </citation>
    <scope>NUCLEOTIDE SEQUENCE [LARGE SCALE GENOMIC DNA]</scope>
    <source>
        <strain evidence="6 7">CLA-KB-P133</strain>
    </source>
</reference>
<keyword evidence="2" id="KW-0540">Nuclease</keyword>
<keyword evidence="7" id="KW-1185">Reference proteome</keyword>
<dbReference type="CDD" id="cd07714">
    <property type="entry name" value="RNaseJ_MBL-fold"/>
    <property type="match status" value="1"/>
</dbReference>
<dbReference type="InterPro" id="IPR041636">
    <property type="entry name" value="RNase_J_C"/>
</dbReference>
<keyword evidence="4" id="KW-0694">RNA-binding</keyword>
<evidence type="ECO:0000256" key="4">
    <source>
        <dbReference type="ARBA" id="ARBA00022884"/>
    </source>
</evidence>
<dbReference type="InterPro" id="IPR055132">
    <property type="entry name" value="RNase_J_b_CASP"/>
</dbReference>
<dbReference type="Proteomes" id="UP001286174">
    <property type="component" value="Unassembled WGS sequence"/>
</dbReference>
<evidence type="ECO:0000259" key="5">
    <source>
        <dbReference type="SMART" id="SM00849"/>
    </source>
</evidence>
<dbReference type="SUPFAM" id="SSF56281">
    <property type="entry name" value="Metallo-hydrolase/oxidoreductase"/>
    <property type="match status" value="1"/>
</dbReference>
<dbReference type="InterPro" id="IPR004613">
    <property type="entry name" value="RNase_J"/>
</dbReference>
<dbReference type="GO" id="GO:0046872">
    <property type="term" value="F:metal ion binding"/>
    <property type="evidence" value="ECO:0007669"/>
    <property type="project" value="InterPro"/>
</dbReference>
<dbReference type="GO" id="GO:0003723">
    <property type="term" value="F:RNA binding"/>
    <property type="evidence" value="ECO:0007669"/>
    <property type="project" value="UniProtKB-KW"/>
</dbReference>
<dbReference type="RefSeq" id="WP_277654819.1">
    <property type="nucleotide sequence ID" value="NZ_JALBUR010000001.1"/>
</dbReference>
<dbReference type="EMBL" id="JALBUR010000001">
    <property type="protein sequence ID" value="MDX8418686.1"/>
    <property type="molecule type" value="Genomic_DNA"/>
</dbReference>
<proteinExistence type="predicted"/>
<feature type="domain" description="Metallo-beta-lactamase" evidence="5">
    <location>
        <begin position="16"/>
        <end position="206"/>
    </location>
</feature>
<keyword evidence="1" id="KW-0963">Cytoplasm</keyword>
<evidence type="ECO:0000313" key="6">
    <source>
        <dbReference type="EMBL" id="MDX8418686.1"/>
    </source>
</evidence>
<dbReference type="SMART" id="SM00849">
    <property type="entry name" value="Lactamase_B"/>
    <property type="match status" value="1"/>
</dbReference>
<dbReference type="Pfam" id="PF00753">
    <property type="entry name" value="Lactamase_B"/>
    <property type="match status" value="1"/>
</dbReference>
<dbReference type="NCBIfam" id="TIGR00649">
    <property type="entry name" value="MG423"/>
    <property type="match status" value="1"/>
</dbReference>
<protein>
    <submittedName>
        <fullName evidence="6">Ribonuclease J</fullName>
    </submittedName>
</protein>
<dbReference type="InterPro" id="IPR036866">
    <property type="entry name" value="RibonucZ/Hydroxyglut_hydro"/>
</dbReference>
<name>A0AB35U0N6_9FIRM</name>
<gene>
    <name evidence="6" type="ORF">MOZ60_01105</name>
</gene>
<evidence type="ECO:0000256" key="3">
    <source>
        <dbReference type="ARBA" id="ARBA00022839"/>
    </source>
</evidence>
<dbReference type="Gene3D" id="3.10.20.580">
    <property type="match status" value="1"/>
</dbReference>